<sequence length="161" mass="18349">MTSNNGPQIWWGIARPRINQDKDIRVLAHRHCVLHLHLKYKGSPGCLSSIEDRQTSDGEVAAAELFMLWLLGWTVLSAKTVWPRIPPCSYYRSKDISVREVTRKTQDCLCPWRLISSYAPYFGKSTLSRAVIDKDLSEFADHTSRVSTAAMNLEKCRIVNV</sequence>
<evidence type="ECO:0000313" key="2">
    <source>
        <dbReference type="Proteomes" id="UP000030706"/>
    </source>
</evidence>
<name>A0A074X3V1_AURPU</name>
<organism evidence="1 2">
    <name type="scientific">Aureobasidium pullulans EXF-150</name>
    <dbReference type="NCBI Taxonomy" id="1043002"/>
    <lineage>
        <taxon>Eukaryota</taxon>
        <taxon>Fungi</taxon>
        <taxon>Dikarya</taxon>
        <taxon>Ascomycota</taxon>
        <taxon>Pezizomycotina</taxon>
        <taxon>Dothideomycetes</taxon>
        <taxon>Dothideomycetidae</taxon>
        <taxon>Dothideales</taxon>
        <taxon>Saccotheciaceae</taxon>
        <taxon>Aureobasidium</taxon>
    </lineage>
</organism>
<dbReference type="RefSeq" id="XP_029754641.1">
    <property type="nucleotide sequence ID" value="XM_029899196.1"/>
</dbReference>
<protein>
    <submittedName>
        <fullName evidence="1">Uncharacterized protein</fullName>
    </submittedName>
</protein>
<reference evidence="1 2" key="1">
    <citation type="journal article" date="2014" name="BMC Genomics">
        <title>Genome sequencing of four Aureobasidium pullulans varieties: biotechnological potential, stress tolerance, and description of new species.</title>
        <authorList>
            <person name="Gostin Ar C."/>
            <person name="Ohm R.A."/>
            <person name="Kogej T."/>
            <person name="Sonjak S."/>
            <person name="Turk M."/>
            <person name="Zajc J."/>
            <person name="Zalar P."/>
            <person name="Grube M."/>
            <person name="Sun H."/>
            <person name="Han J."/>
            <person name="Sharma A."/>
            <person name="Chiniquy J."/>
            <person name="Ngan C.Y."/>
            <person name="Lipzen A."/>
            <person name="Barry K."/>
            <person name="Grigoriev I.V."/>
            <person name="Gunde-Cimerman N."/>
        </authorList>
    </citation>
    <scope>NUCLEOTIDE SEQUENCE [LARGE SCALE GENOMIC DNA]</scope>
    <source>
        <strain evidence="1 2">EXF-150</strain>
    </source>
</reference>
<proteinExistence type="predicted"/>
<dbReference type="Proteomes" id="UP000030706">
    <property type="component" value="Unassembled WGS sequence"/>
</dbReference>
<dbReference type="HOGENOM" id="CLU_1643367_0_0_1"/>
<evidence type="ECO:0000313" key="1">
    <source>
        <dbReference type="EMBL" id="KEQ78454.1"/>
    </source>
</evidence>
<dbReference type="EMBL" id="KL585024">
    <property type="protein sequence ID" value="KEQ78454.1"/>
    <property type="molecule type" value="Genomic_DNA"/>
</dbReference>
<keyword evidence="2" id="KW-1185">Reference proteome</keyword>
<gene>
    <name evidence="1" type="ORF">M438DRAFT_182418</name>
</gene>
<dbReference type="GeneID" id="40741502"/>
<accession>A0A074X3V1</accession>
<dbReference type="AlphaFoldDB" id="A0A074X3V1"/>